<evidence type="ECO:0000313" key="3">
    <source>
        <dbReference type="EMBL" id="KAJ7626839.1"/>
    </source>
</evidence>
<dbReference type="Pfam" id="PF18885">
    <property type="entry name" value="DUF5648"/>
    <property type="match status" value="1"/>
</dbReference>
<feature type="signal peptide" evidence="1">
    <location>
        <begin position="1"/>
        <end position="21"/>
    </location>
</feature>
<dbReference type="InterPro" id="IPR043708">
    <property type="entry name" value="DUF5648"/>
</dbReference>
<comment type="caution">
    <text evidence="3">The sequence shown here is derived from an EMBL/GenBank/DDBJ whole genome shotgun (WGS) entry which is preliminary data.</text>
</comment>
<feature type="domain" description="DUF5648" evidence="2">
    <location>
        <begin position="57"/>
        <end position="182"/>
    </location>
</feature>
<keyword evidence="4" id="KW-1185">Reference proteome</keyword>
<evidence type="ECO:0000256" key="1">
    <source>
        <dbReference type="SAM" id="SignalP"/>
    </source>
</evidence>
<feature type="chain" id="PRO_5042090189" description="DUF5648 domain-containing protein" evidence="1">
    <location>
        <begin position="22"/>
        <end position="190"/>
    </location>
</feature>
<gene>
    <name evidence="3" type="ORF">FB45DRAFT_55530</name>
</gene>
<dbReference type="EMBL" id="JARKIF010000011">
    <property type="protein sequence ID" value="KAJ7626839.1"/>
    <property type="molecule type" value="Genomic_DNA"/>
</dbReference>
<evidence type="ECO:0000259" key="2">
    <source>
        <dbReference type="Pfam" id="PF18885"/>
    </source>
</evidence>
<dbReference type="Proteomes" id="UP001221142">
    <property type="component" value="Unassembled WGS sequence"/>
</dbReference>
<accession>A0AAD7FIU5</accession>
<name>A0AAD7FIU5_9AGAR</name>
<sequence length="190" mass="20598">MRSMFPLLFVSILLWSISSKASGVMQNLQARTCGNANDSVPLFATNGGPLQDFFASTSTVAIASVIEHQGFTFLGVSARVFTTQEPSTTPLYLVYSVISNGDATDHFYTTSASDRALLIESGWIDAGVQAYIYPTQICGSVPYYVVYNSAQTEHFYTANQTQYQNFLATAGWADQGIVGYVLPDPPNCIG</sequence>
<dbReference type="AlphaFoldDB" id="A0AAD7FIU5"/>
<organism evidence="3 4">
    <name type="scientific">Roridomyces roridus</name>
    <dbReference type="NCBI Taxonomy" id="1738132"/>
    <lineage>
        <taxon>Eukaryota</taxon>
        <taxon>Fungi</taxon>
        <taxon>Dikarya</taxon>
        <taxon>Basidiomycota</taxon>
        <taxon>Agaricomycotina</taxon>
        <taxon>Agaricomycetes</taxon>
        <taxon>Agaricomycetidae</taxon>
        <taxon>Agaricales</taxon>
        <taxon>Marasmiineae</taxon>
        <taxon>Mycenaceae</taxon>
        <taxon>Roridomyces</taxon>
    </lineage>
</organism>
<protein>
    <recommendedName>
        <fullName evidence="2">DUF5648 domain-containing protein</fullName>
    </recommendedName>
</protein>
<proteinExistence type="predicted"/>
<evidence type="ECO:0000313" key="4">
    <source>
        <dbReference type="Proteomes" id="UP001221142"/>
    </source>
</evidence>
<reference evidence="3" key="1">
    <citation type="submission" date="2023-03" db="EMBL/GenBank/DDBJ databases">
        <title>Massive genome expansion in bonnet fungi (Mycena s.s.) driven by repeated elements and novel gene families across ecological guilds.</title>
        <authorList>
            <consortium name="Lawrence Berkeley National Laboratory"/>
            <person name="Harder C.B."/>
            <person name="Miyauchi S."/>
            <person name="Viragh M."/>
            <person name="Kuo A."/>
            <person name="Thoen E."/>
            <person name="Andreopoulos B."/>
            <person name="Lu D."/>
            <person name="Skrede I."/>
            <person name="Drula E."/>
            <person name="Henrissat B."/>
            <person name="Morin E."/>
            <person name="Kohler A."/>
            <person name="Barry K."/>
            <person name="LaButti K."/>
            <person name="Morin E."/>
            <person name="Salamov A."/>
            <person name="Lipzen A."/>
            <person name="Mereny Z."/>
            <person name="Hegedus B."/>
            <person name="Baldrian P."/>
            <person name="Stursova M."/>
            <person name="Weitz H."/>
            <person name="Taylor A."/>
            <person name="Grigoriev I.V."/>
            <person name="Nagy L.G."/>
            <person name="Martin F."/>
            <person name="Kauserud H."/>
        </authorList>
    </citation>
    <scope>NUCLEOTIDE SEQUENCE</scope>
    <source>
        <strain evidence="3">9284</strain>
    </source>
</reference>
<keyword evidence="1" id="KW-0732">Signal</keyword>